<keyword evidence="3" id="KW-1185">Reference proteome</keyword>
<sequence length="315" mass="35970">MANQNWREKLRNVAADMLAAIAHLHPPRPLSVRLVSAAADVLQLQESVNASLEDAIKREREWRRLAETRISRLAEKLEAAENVSIALQLEVNALKRREAQAPQTKFESQQKTLQVDALFKWKRKENEVEENFLNAAPSKRMRTSTDEEVIEPAAFSSPCEDSEADEEYVIKAAEHPLSAEGLSASLKSKGQGQDTQKAPLHLPSKRVRPQISLPVTPPRKPLPPLPTLEDVERDWRFQKAEKRAKDNYKPLPCAKCKLRKRAVMLRQDGYIKEAVFERWTKKPGNCLDYMHQDESVPEGKYDYSLTFKETETQPP</sequence>
<dbReference type="Proteomes" id="UP000012073">
    <property type="component" value="Unassembled WGS sequence"/>
</dbReference>
<evidence type="ECO:0000313" key="3">
    <source>
        <dbReference type="Proteomes" id="UP000012073"/>
    </source>
</evidence>
<reference evidence="3" key="1">
    <citation type="journal article" date="2013" name="Proc. Natl. Acad. Sci. U.S.A.">
        <title>Genome structure and metabolic features in the red seaweed Chondrus crispus shed light on evolution of the Archaeplastida.</title>
        <authorList>
            <person name="Collen J."/>
            <person name="Porcel B."/>
            <person name="Carre W."/>
            <person name="Ball S.G."/>
            <person name="Chaparro C."/>
            <person name="Tonon T."/>
            <person name="Barbeyron T."/>
            <person name="Michel G."/>
            <person name="Noel B."/>
            <person name="Valentin K."/>
            <person name="Elias M."/>
            <person name="Artiguenave F."/>
            <person name="Arun A."/>
            <person name="Aury J.M."/>
            <person name="Barbosa-Neto J.F."/>
            <person name="Bothwell J.H."/>
            <person name="Bouget F.Y."/>
            <person name="Brillet L."/>
            <person name="Cabello-Hurtado F."/>
            <person name="Capella-Gutierrez S."/>
            <person name="Charrier B."/>
            <person name="Cladiere L."/>
            <person name="Cock J.M."/>
            <person name="Coelho S.M."/>
            <person name="Colleoni C."/>
            <person name="Czjzek M."/>
            <person name="Da Silva C."/>
            <person name="Delage L."/>
            <person name="Denoeud F."/>
            <person name="Deschamps P."/>
            <person name="Dittami S.M."/>
            <person name="Gabaldon T."/>
            <person name="Gachon C.M."/>
            <person name="Groisillier A."/>
            <person name="Herve C."/>
            <person name="Jabbari K."/>
            <person name="Katinka M."/>
            <person name="Kloareg B."/>
            <person name="Kowalczyk N."/>
            <person name="Labadie K."/>
            <person name="Leblanc C."/>
            <person name="Lopez P.J."/>
            <person name="McLachlan D.H."/>
            <person name="Meslet-Cladiere L."/>
            <person name="Moustafa A."/>
            <person name="Nehr Z."/>
            <person name="Nyvall Collen P."/>
            <person name="Panaud O."/>
            <person name="Partensky F."/>
            <person name="Poulain J."/>
            <person name="Rensing S.A."/>
            <person name="Rousvoal S."/>
            <person name="Samson G."/>
            <person name="Symeonidi A."/>
            <person name="Weissenbach J."/>
            <person name="Zambounis A."/>
            <person name="Wincker P."/>
            <person name="Boyen C."/>
        </authorList>
    </citation>
    <scope>NUCLEOTIDE SEQUENCE [LARGE SCALE GENOMIC DNA]</scope>
    <source>
        <strain evidence="3">cv. Stackhouse</strain>
    </source>
</reference>
<dbReference type="Gramene" id="CDF38872">
    <property type="protein sequence ID" value="CDF38872"/>
    <property type="gene ID" value="CHC_T00006363001"/>
</dbReference>
<evidence type="ECO:0000313" key="2">
    <source>
        <dbReference type="EMBL" id="CDF38872.1"/>
    </source>
</evidence>
<dbReference type="KEGG" id="ccp:CHC_T00006363001"/>
<keyword evidence="1" id="KW-0175">Coiled coil</keyword>
<evidence type="ECO:0000256" key="1">
    <source>
        <dbReference type="SAM" id="Coils"/>
    </source>
</evidence>
<dbReference type="AlphaFoldDB" id="R7QK22"/>
<dbReference type="EMBL" id="HG001975">
    <property type="protein sequence ID" value="CDF38872.1"/>
    <property type="molecule type" value="Genomic_DNA"/>
</dbReference>
<feature type="coiled-coil region" evidence="1">
    <location>
        <begin position="63"/>
        <end position="97"/>
    </location>
</feature>
<proteinExistence type="predicted"/>
<protein>
    <submittedName>
        <fullName evidence="2">Uncharacterized protein</fullName>
    </submittedName>
</protein>
<gene>
    <name evidence="2" type="ORF">CHC_T00006363001</name>
</gene>
<dbReference type="RefSeq" id="XP_005718777.1">
    <property type="nucleotide sequence ID" value="XM_005718720.1"/>
</dbReference>
<accession>R7QK22</accession>
<dbReference type="GeneID" id="17326529"/>
<name>R7QK22_CHOCR</name>
<organism evidence="2 3">
    <name type="scientific">Chondrus crispus</name>
    <name type="common">Carrageen Irish moss</name>
    <name type="synonym">Polymorpha crispa</name>
    <dbReference type="NCBI Taxonomy" id="2769"/>
    <lineage>
        <taxon>Eukaryota</taxon>
        <taxon>Rhodophyta</taxon>
        <taxon>Florideophyceae</taxon>
        <taxon>Rhodymeniophycidae</taxon>
        <taxon>Gigartinales</taxon>
        <taxon>Gigartinaceae</taxon>
        <taxon>Chondrus</taxon>
    </lineage>
</organism>
<dbReference type="OrthoDB" id="10593224at2759"/>